<keyword evidence="4" id="KW-0812">Transmembrane</keyword>
<protein>
    <submittedName>
        <fullName evidence="5">Uncharacterized protein</fullName>
    </submittedName>
</protein>
<organism evidence="5 6">
    <name type="scientific">Paramecium sonneborni</name>
    <dbReference type="NCBI Taxonomy" id="65129"/>
    <lineage>
        <taxon>Eukaryota</taxon>
        <taxon>Sar</taxon>
        <taxon>Alveolata</taxon>
        <taxon>Ciliophora</taxon>
        <taxon>Intramacronucleata</taxon>
        <taxon>Oligohymenophorea</taxon>
        <taxon>Peniculida</taxon>
        <taxon>Parameciidae</taxon>
        <taxon>Paramecium</taxon>
    </lineage>
</organism>
<evidence type="ECO:0000256" key="2">
    <source>
        <dbReference type="ARBA" id="ARBA00022737"/>
    </source>
</evidence>
<comment type="caution">
    <text evidence="5">The sequence shown here is derived from an EMBL/GenBank/DDBJ whole genome shotgun (WGS) entry which is preliminary data.</text>
</comment>
<keyword evidence="6" id="KW-1185">Reference proteome</keyword>
<accession>A0A8S1L1X4</accession>
<dbReference type="Proteomes" id="UP000692954">
    <property type="component" value="Unassembled WGS sequence"/>
</dbReference>
<evidence type="ECO:0000256" key="1">
    <source>
        <dbReference type="ARBA" id="ARBA00022729"/>
    </source>
</evidence>
<evidence type="ECO:0000313" key="5">
    <source>
        <dbReference type="EMBL" id="CAD8061848.1"/>
    </source>
</evidence>
<evidence type="ECO:0000313" key="6">
    <source>
        <dbReference type="Proteomes" id="UP000692954"/>
    </source>
</evidence>
<keyword evidence="2" id="KW-0677">Repeat</keyword>
<feature type="transmembrane region" description="Helical" evidence="4">
    <location>
        <begin position="363"/>
        <end position="390"/>
    </location>
</feature>
<dbReference type="PANTHER" id="PTHR38934:SF6">
    <property type="entry name" value="CHROMOSOME UNDETERMINED SCAFFOLD_176, WHOLE GENOME SHOTGUN SEQUENCE"/>
    <property type="match status" value="1"/>
</dbReference>
<keyword evidence="4" id="KW-0472">Membrane</keyword>
<evidence type="ECO:0000256" key="3">
    <source>
        <dbReference type="ARBA" id="ARBA00023157"/>
    </source>
</evidence>
<dbReference type="Pfam" id="PF13948">
    <property type="entry name" value="DUF4215"/>
    <property type="match status" value="4"/>
</dbReference>
<name>A0A8S1L1X4_9CILI</name>
<feature type="transmembrane region" description="Helical" evidence="4">
    <location>
        <begin position="6"/>
        <end position="24"/>
    </location>
</feature>
<dbReference type="EMBL" id="CAJJDN010000016">
    <property type="protein sequence ID" value="CAD8061848.1"/>
    <property type="molecule type" value="Genomic_DNA"/>
</dbReference>
<reference evidence="5" key="1">
    <citation type="submission" date="2021-01" db="EMBL/GenBank/DDBJ databases">
        <authorList>
            <consortium name="Genoscope - CEA"/>
            <person name="William W."/>
        </authorList>
    </citation>
    <scope>NUCLEOTIDE SEQUENCE</scope>
</reference>
<dbReference type="NCBIfam" id="TIGR02232">
    <property type="entry name" value="myxo_disulf_rpt"/>
    <property type="match status" value="1"/>
</dbReference>
<evidence type="ECO:0000256" key="4">
    <source>
        <dbReference type="SAM" id="Phobius"/>
    </source>
</evidence>
<keyword evidence="3" id="KW-1015">Disulfide bond</keyword>
<keyword evidence="4" id="KW-1133">Transmembrane helix</keyword>
<dbReference type="OrthoDB" id="28293at2759"/>
<dbReference type="PANTHER" id="PTHR38934">
    <property type="entry name" value="HYPHALLY REGULATED CELL WALL PROTEIN 1"/>
    <property type="match status" value="1"/>
</dbReference>
<proteinExistence type="predicted"/>
<gene>
    <name evidence="5" type="ORF">PSON_ATCC_30995.1.T0160011</name>
</gene>
<sequence>MKTIALIVKVAIIQMTTFLIFPLVEIEYLHMMRNVKLMIKIVQVALLKCEHGFYINQYTNICESKCGDGIITYDEDCEDNNNIEYDGCYYCKYSCKQQSLNCIKGVCLRMQQKLLLWDGFCYGEENEIGQFPECKENIYRQCLMCQKDNNLNEYGDFISECLESCDQCCDGQCFQCIELYENICILPQQCQTGLKFNQENKFVNLYDMMDLLMDVKDAMIKIWSNLMVAISVNISVRQVHLINYELDQLNNSCKSIKLQLTIQEQPNCKLFLEQLMYFLLSWISDLITNTCIIEQNQQMLLEQQIIFFSQCLEYEFGYYGNKFLPKFGDGILVQQEECNDANLYETDSCLNCKYMSLKLQLMCLWNLYSFFFGSIWILQVIHVIQFVVIICQQMMKLVMTIMNRDMMDVSNVTLNVRQNVYIANLESVQNDNLLQWQYNQKVIREELNLCDSSIGFYQDDCGSNCLPLYVVAGNEQCEDQNNIPYDGCYECQIQCQIVLLLYRNSCIPNCGDGFVINDYEDCDDQKAQPYDGCFECQFQCTMNCLICSKGTCLQSDIDYSFENNKCLLKKQNDDPNSTIFKQSQKNNDTILDSQNSQLELLNENKICQQSEFVYSQKSSIKLTFKNQSFTLQHVEITFEQYKASNCLTQVQVTWLPRVIISQSIQFK</sequence>
<dbReference type="AlphaFoldDB" id="A0A8S1L1X4"/>
<dbReference type="InterPro" id="IPR011936">
    <property type="entry name" value="Myxo_disulph_rpt"/>
</dbReference>
<keyword evidence="1" id="KW-0732">Signal</keyword>